<evidence type="ECO:0000313" key="1">
    <source>
        <dbReference type="EMBL" id="KAH7241234.1"/>
    </source>
</evidence>
<keyword evidence="2" id="KW-1185">Reference proteome</keyword>
<accession>A0A8K0RUE2</accession>
<evidence type="ECO:0000313" key="2">
    <source>
        <dbReference type="Proteomes" id="UP000813427"/>
    </source>
</evidence>
<protein>
    <submittedName>
        <fullName evidence="1">Uncharacterized protein</fullName>
    </submittedName>
</protein>
<dbReference type="AlphaFoldDB" id="A0A8K0RUE2"/>
<organism evidence="1 2">
    <name type="scientific">Fusarium tricinctum</name>
    <dbReference type="NCBI Taxonomy" id="61284"/>
    <lineage>
        <taxon>Eukaryota</taxon>
        <taxon>Fungi</taxon>
        <taxon>Dikarya</taxon>
        <taxon>Ascomycota</taxon>
        <taxon>Pezizomycotina</taxon>
        <taxon>Sordariomycetes</taxon>
        <taxon>Hypocreomycetidae</taxon>
        <taxon>Hypocreales</taxon>
        <taxon>Nectriaceae</taxon>
        <taxon>Fusarium</taxon>
        <taxon>Fusarium tricinctum species complex</taxon>
    </lineage>
</organism>
<comment type="caution">
    <text evidence="1">The sequence shown here is derived from an EMBL/GenBank/DDBJ whole genome shotgun (WGS) entry which is preliminary data.</text>
</comment>
<dbReference type="Proteomes" id="UP000813427">
    <property type="component" value="Unassembled WGS sequence"/>
</dbReference>
<dbReference type="EMBL" id="JAGPXF010000005">
    <property type="protein sequence ID" value="KAH7241234.1"/>
    <property type="molecule type" value="Genomic_DNA"/>
</dbReference>
<name>A0A8K0RUE2_9HYPO</name>
<dbReference type="OrthoDB" id="10672657at2759"/>
<proteinExistence type="predicted"/>
<gene>
    <name evidence="1" type="ORF">BKA59DRAFT_512764</name>
</gene>
<sequence length="278" mass="29856">MSSSTNLPPIPAPYDTASERVRAAFERIFAASDIWPWDLVPECNPPRWAQSATEKLALGCRDGLQARLRKSTTTFPCLLEQSVPEGVSHLPLLLLLLHIESDSDSGNDIDIDSGNDIDIDMGGFGFGQDEAGNDATEENTDLAQAQGGGGDDAPVEVNDTPQVDVMALCLEQLNNNRASLQQLSDQLHSNEQAIAAIDLDALTSDLIEASDTVTSAIQTCAEKKAAMAGIEQIVITHGDHVPASNHRRCSRPTTRHHGYASTLIPGMDMRTRSVSEGI</sequence>
<reference evidence="1" key="1">
    <citation type="journal article" date="2021" name="Nat. Commun.">
        <title>Genetic determinants of endophytism in the Arabidopsis root mycobiome.</title>
        <authorList>
            <person name="Mesny F."/>
            <person name="Miyauchi S."/>
            <person name="Thiergart T."/>
            <person name="Pickel B."/>
            <person name="Atanasova L."/>
            <person name="Karlsson M."/>
            <person name="Huettel B."/>
            <person name="Barry K.W."/>
            <person name="Haridas S."/>
            <person name="Chen C."/>
            <person name="Bauer D."/>
            <person name="Andreopoulos W."/>
            <person name="Pangilinan J."/>
            <person name="LaButti K."/>
            <person name="Riley R."/>
            <person name="Lipzen A."/>
            <person name="Clum A."/>
            <person name="Drula E."/>
            <person name="Henrissat B."/>
            <person name="Kohler A."/>
            <person name="Grigoriev I.V."/>
            <person name="Martin F.M."/>
            <person name="Hacquard S."/>
        </authorList>
    </citation>
    <scope>NUCLEOTIDE SEQUENCE</scope>
    <source>
        <strain evidence="1">MPI-SDFR-AT-0068</strain>
    </source>
</reference>